<evidence type="ECO:0008006" key="4">
    <source>
        <dbReference type="Google" id="ProtNLM"/>
    </source>
</evidence>
<dbReference type="AlphaFoldDB" id="A0A383W277"/>
<dbReference type="EMBL" id="FNXT01001062">
    <property type="protein sequence ID" value="SZX71591.1"/>
    <property type="molecule type" value="Genomic_DNA"/>
</dbReference>
<name>A0A383W277_TETOB</name>
<dbReference type="InterPro" id="IPR039633">
    <property type="entry name" value="PAP"/>
</dbReference>
<proteinExistence type="predicted"/>
<feature type="compositionally biased region" description="Low complexity" evidence="1">
    <location>
        <begin position="35"/>
        <end position="49"/>
    </location>
</feature>
<evidence type="ECO:0000313" key="2">
    <source>
        <dbReference type="EMBL" id="SZX71591.1"/>
    </source>
</evidence>
<evidence type="ECO:0000256" key="1">
    <source>
        <dbReference type="SAM" id="MobiDB-lite"/>
    </source>
</evidence>
<protein>
    <recommendedName>
        <fullName evidence="4">Plastid lipid-associated protein/fibrillin conserved domain-containing protein</fullName>
    </recommendedName>
</protein>
<accession>A0A383W277</accession>
<evidence type="ECO:0000313" key="3">
    <source>
        <dbReference type="Proteomes" id="UP000256970"/>
    </source>
</evidence>
<gene>
    <name evidence="2" type="ORF">BQ4739_LOCUS11725</name>
</gene>
<dbReference type="STRING" id="3088.A0A383W277"/>
<reference evidence="2 3" key="1">
    <citation type="submission" date="2016-10" db="EMBL/GenBank/DDBJ databases">
        <authorList>
            <person name="Cai Z."/>
        </authorList>
    </citation>
    <scope>NUCLEOTIDE SEQUENCE [LARGE SCALE GENOMIC DNA]</scope>
</reference>
<organism evidence="2 3">
    <name type="scientific">Tetradesmus obliquus</name>
    <name type="common">Green alga</name>
    <name type="synonym">Acutodesmus obliquus</name>
    <dbReference type="NCBI Taxonomy" id="3088"/>
    <lineage>
        <taxon>Eukaryota</taxon>
        <taxon>Viridiplantae</taxon>
        <taxon>Chlorophyta</taxon>
        <taxon>core chlorophytes</taxon>
        <taxon>Chlorophyceae</taxon>
        <taxon>CS clade</taxon>
        <taxon>Sphaeropleales</taxon>
        <taxon>Scenedesmaceae</taxon>
        <taxon>Tetradesmus</taxon>
    </lineage>
</organism>
<sequence length="215" mass="23463">MSAVLPGNVEAKRRILQVIQQLELQNPTPDPFQESRSSNNDTSSSRGDGLNPVAELLGDWELVYANNGTVVTRTGFAQGLVQLAGKLPGFGLTDIVQSLYVDEEHPGCVRSTNQAEFALGPFGSWRVAIRGSWLPAGQQQPSDTVLVVFDEFGVQLTGWLVKLPRQLPEVGIRLPGSGSKQQQGRPAALWRTSYLDGAYRVGRGSSGNVFLFRRR</sequence>
<dbReference type="PANTHER" id="PTHR31906">
    <property type="entry name" value="PLASTID-LIPID-ASSOCIATED PROTEIN 4, CHLOROPLASTIC-RELATED"/>
    <property type="match status" value="1"/>
</dbReference>
<keyword evidence="3" id="KW-1185">Reference proteome</keyword>
<feature type="region of interest" description="Disordered" evidence="1">
    <location>
        <begin position="26"/>
        <end position="50"/>
    </location>
</feature>
<dbReference type="Proteomes" id="UP000256970">
    <property type="component" value="Unassembled WGS sequence"/>
</dbReference>